<feature type="domain" description="Beta-lactamase-related" evidence="8">
    <location>
        <begin position="665"/>
        <end position="1016"/>
    </location>
</feature>
<dbReference type="PROSITE" id="PS00775">
    <property type="entry name" value="GLYCOSYL_HYDROL_F3"/>
    <property type="match status" value="1"/>
</dbReference>
<dbReference type="InterPro" id="IPR036881">
    <property type="entry name" value="Glyco_hydro_3_C_sf"/>
</dbReference>
<dbReference type="Pfam" id="PF00933">
    <property type="entry name" value="Glyco_hydro_3"/>
    <property type="match status" value="1"/>
</dbReference>
<keyword evidence="7" id="KW-0812">Transmembrane</keyword>
<keyword evidence="4" id="KW-0378">Hydrolase</keyword>
<dbReference type="EMBL" id="FOXS01000003">
    <property type="protein sequence ID" value="SFQ47440.1"/>
    <property type="molecule type" value="Genomic_DNA"/>
</dbReference>
<protein>
    <recommendedName>
        <fullName evidence="3">beta-N-acetylhexosaminidase</fullName>
        <ecNumber evidence="3">3.2.1.52</ecNumber>
    </recommendedName>
</protein>
<dbReference type="InterPro" id="IPR012338">
    <property type="entry name" value="Beta-lactam/transpept-like"/>
</dbReference>
<evidence type="ECO:0000256" key="6">
    <source>
        <dbReference type="SAM" id="MobiDB-lite"/>
    </source>
</evidence>
<evidence type="ECO:0000313" key="10">
    <source>
        <dbReference type="EMBL" id="SFQ47440.1"/>
    </source>
</evidence>
<dbReference type="PANTHER" id="PTHR30480">
    <property type="entry name" value="BETA-HEXOSAMINIDASE-RELATED"/>
    <property type="match status" value="1"/>
</dbReference>
<feature type="compositionally biased region" description="Basic and acidic residues" evidence="6">
    <location>
        <begin position="958"/>
        <end position="967"/>
    </location>
</feature>
<evidence type="ECO:0000256" key="2">
    <source>
        <dbReference type="ARBA" id="ARBA00005336"/>
    </source>
</evidence>
<evidence type="ECO:0000256" key="1">
    <source>
        <dbReference type="ARBA" id="ARBA00001231"/>
    </source>
</evidence>
<dbReference type="Gene3D" id="3.40.710.10">
    <property type="entry name" value="DD-peptidase/beta-lactamase superfamily"/>
    <property type="match status" value="1"/>
</dbReference>
<dbReference type="InterPro" id="IPR017853">
    <property type="entry name" value="GH"/>
</dbReference>
<evidence type="ECO:0000313" key="11">
    <source>
        <dbReference type="Proteomes" id="UP000199029"/>
    </source>
</evidence>
<evidence type="ECO:0000256" key="5">
    <source>
        <dbReference type="ARBA" id="ARBA00023295"/>
    </source>
</evidence>
<feature type="region of interest" description="Disordered" evidence="6">
    <location>
        <begin position="954"/>
        <end position="980"/>
    </location>
</feature>
<dbReference type="Pfam" id="PF00144">
    <property type="entry name" value="Beta-lactamase"/>
    <property type="match status" value="1"/>
</dbReference>
<dbReference type="InterPro" id="IPR001466">
    <property type="entry name" value="Beta-lactam-related"/>
</dbReference>
<name>A0A1I5YTK0_HYMAR</name>
<dbReference type="InterPro" id="IPR036962">
    <property type="entry name" value="Glyco_hydro_3_N_sf"/>
</dbReference>
<keyword evidence="11" id="KW-1185">Reference proteome</keyword>
<organism evidence="10 11">
    <name type="scientific">Hymenobacter arizonensis</name>
    <name type="common">Siccationidurans arizonensis</name>
    <dbReference type="NCBI Taxonomy" id="1227077"/>
    <lineage>
        <taxon>Bacteria</taxon>
        <taxon>Pseudomonadati</taxon>
        <taxon>Bacteroidota</taxon>
        <taxon>Cytophagia</taxon>
        <taxon>Cytophagales</taxon>
        <taxon>Hymenobacteraceae</taxon>
        <taxon>Hymenobacter</taxon>
    </lineage>
</organism>
<evidence type="ECO:0000256" key="7">
    <source>
        <dbReference type="SAM" id="Phobius"/>
    </source>
</evidence>
<keyword evidence="5" id="KW-0326">Glycosidase</keyword>
<proteinExistence type="inferred from homology"/>
<gene>
    <name evidence="10" type="ORF">SAMN04515668_2427</name>
</gene>
<dbReference type="Gene3D" id="3.40.50.1700">
    <property type="entry name" value="Glycoside hydrolase family 3 C-terminal domain"/>
    <property type="match status" value="1"/>
</dbReference>
<evidence type="ECO:0000256" key="3">
    <source>
        <dbReference type="ARBA" id="ARBA00012663"/>
    </source>
</evidence>
<sequence>MKFYGNCHKHFTPQLATFGTSKRSRRVPLLPTTKVRPSRPVCPLNKPTTPAGLMRIPLQLGLFVLLLVTGLLLSFSEVPKLPADPLPSSAAETAWVDSVFNSLTPEQRLGQLFMVAAYSNKDRAHFNRIEQLVRNQSIGGVMFLQGGPKRQANMTNRLQASAKVPLLIAMDAEWGLDMRLDSSAHFAKQMTLGAMDDPKYVYLMGREIARKMRALGVHISFAPVIDVNSNPGNPVIGNRSFGEDQERVAKLGVQYIKGLQENGVMAVAKHFPGHGDTDTDSHVALPVINTDLARLSKVDLVPFQQSFEAGVMGVMVAHLYMPLFDTTNAKTTTLSRALVTDLLKTKMGFKGLTFTDALNMKSVSKLYKDGELDAMALAAGNDVLLFSEDVPAALLRIREAVTAGKLNQEDLDFRIKKILRVKHWAGLSKYKPVRTAALRDSLNQPFSKVVAQSIFEHAVTVVKNDDKLLPFQRLDTLRIAAITIGTQAEGPYATIFNKYQPGPVYAVANRYADDSTFTRILSRLGGYNVVVVSLHNMNNTPSHSYGMGDGALRFIKQLQANPRLKTVVVAMGNAYGLKFLENARTLVCGYEDHYAAQLVVPQVLFGALPALGKLPVTVSPTLKVTTGIATPDLKRLRYATPESQGLSSRVLAQIDNIALESQTYAAAPGCQVLVAKNGTVVFDQSYGYCTYDQSQPVTNSTLYDLASITKVAGTLQAVMYLKDQGKLNLDERVATYLPELNRTNKREMTVRDVLMHQAGLKVGIPTWERTITSNGLKPTFYASIRSDDFPNEVVPGEYSTKAADDSVWAWTMRSSLLPKVKGKYPTEYSDLSFIVMKRLCEKILKQPIESFLQENFYRPLGLGSMTYNPLQRFPKSCIAPTENDTYYRREQLQGSVHDQTAALVGGVGGHAGLFATANDLAVLMQMNLQNGRYGGSRYFQTPVVTEFARPMTGGRRGLGWDHGDPRKPTGPTSNLSPASTFGHTGFTGTCVWMDPENEILYVFLSNRVYPDAGNNKLRQYNIRTRIHEVIYKSLAAGTPRK</sequence>
<feature type="domain" description="Glycoside hydrolase family 3 N-terminal" evidence="9">
    <location>
        <begin position="106"/>
        <end position="421"/>
    </location>
</feature>
<evidence type="ECO:0000259" key="9">
    <source>
        <dbReference type="Pfam" id="PF00933"/>
    </source>
</evidence>
<comment type="similarity">
    <text evidence="2">Belongs to the glycosyl hydrolase 3 family.</text>
</comment>
<dbReference type="InterPro" id="IPR001764">
    <property type="entry name" value="Glyco_hydro_3_N"/>
</dbReference>
<comment type="catalytic activity">
    <reaction evidence="1">
        <text>Hydrolysis of terminal non-reducing N-acetyl-D-hexosamine residues in N-acetyl-beta-D-hexosaminides.</text>
        <dbReference type="EC" id="3.2.1.52"/>
    </reaction>
</comment>
<dbReference type="PANTHER" id="PTHR30480:SF13">
    <property type="entry name" value="BETA-HEXOSAMINIDASE"/>
    <property type="match status" value="1"/>
</dbReference>
<evidence type="ECO:0000259" key="8">
    <source>
        <dbReference type="Pfam" id="PF00144"/>
    </source>
</evidence>
<dbReference type="GO" id="GO:0005975">
    <property type="term" value="P:carbohydrate metabolic process"/>
    <property type="evidence" value="ECO:0007669"/>
    <property type="project" value="InterPro"/>
</dbReference>
<reference evidence="11" key="1">
    <citation type="submission" date="2016-10" db="EMBL/GenBank/DDBJ databases">
        <authorList>
            <person name="Varghese N."/>
            <person name="Submissions S."/>
        </authorList>
    </citation>
    <scope>NUCLEOTIDE SEQUENCE [LARGE SCALE GENOMIC DNA]</scope>
    <source>
        <strain evidence="11">OR362-8,ATCC BAA-1266,JCM 13504</strain>
    </source>
</reference>
<dbReference type="SUPFAM" id="SSF56601">
    <property type="entry name" value="beta-lactamase/transpeptidase-like"/>
    <property type="match status" value="1"/>
</dbReference>
<dbReference type="EC" id="3.2.1.52" evidence="3"/>
<dbReference type="AlphaFoldDB" id="A0A1I5YTK0"/>
<dbReference type="InterPro" id="IPR050226">
    <property type="entry name" value="NagZ_Beta-hexosaminidase"/>
</dbReference>
<dbReference type="STRING" id="1227077.SAMN04515668_2427"/>
<dbReference type="SUPFAM" id="SSF51445">
    <property type="entry name" value="(Trans)glycosidases"/>
    <property type="match status" value="1"/>
</dbReference>
<dbReference type="InterPro" id="IPR019800">
    <property type="entry name" value="Glyco_hydro_3_AS"/>
</dbReference>
<accession>A0A1I5YTK0</accession>
<dbReference type="GO" id="GO:0004563">
    <property type="term" value="F:beta-N-acetylhexosaminidase activity"/>
    <property type="evidence" value="ECO:0007669"/>
    <property type="project" value="UniProtKB-EC"/>
</dbReference>
<dbReference type="GO" id="GO:0009254">
    <property type="term" value="P:peptidoglycan turnover"/>
    <property type="evidence" value="ECO:0007669"/>
    <property type="project" value="TreeGrafter"/>
</dbReference>
<keyword evidence="7" id="KW-0472">Membrane</keyword>
<feature type="transmembrane region" description="Helical" evidence="7">
    <location>
        <begin position="56"/>
        <end position="75"/>
    </location>
</feature>
<evidence type="ECO:0000256" key="4">
    <source>
        <dbReference type="ARBA" id="ARBA00022801"/>
    </source>
</evidence>
<feature type="compositionally biased region" description="Polar residues" evidence="6">
    <location>
        <begin position="970"/>
        <end position="980"/>
    </location>
</feature>
<keyword evidence="7" id="KW-1133">Transmembrane helix</keyword>
<dbReference type="SUPFAM" id="SSF52279">
    <property type="entry name" value="Beta-D-glucan exohydrolase, C-terminal domain"/>
    <property type="match status" value="1"/>
</dbReference>
<dbReference type="Proteomes" id="UP000199029">
    <property type="component" value="Unassembled WGS sequence"/>
</dbReference>
<dbReference type="Gene3D" id="3.20.20.300">
    <property type="entry name" value="Glycoside hydrolase, family 3, N-terminal domain"/>
    <property type="match status" value="1"/>
</dbReference>